<keyword evidence="3" id="KW-1185">Reference proteome</keyword>
<dbReference type="Pfam" id="PF18711">
    <property type="entry name" value="TxDE"/>
    <property type="match status" value="1"/>
</dbReference>
<dbReference type="InterPro" id="IPR040553">
    <property type="entry name" value="TxDE"/>
</dbReference>
<dbReference type="CDD" id="cd16362">
    <property type="entry name" value="TflA"/>
    <property type="match status" value="1"/>
</dbReference>
<dbReference type="InterPro" id="IPR029068">
    <property type="entry name" value="Glyas_Bleomycin-R_OHBP_Dase"/>
</dbReference>
<comment type="caution">
    <text evidence="2">The sequence shown here is derived from an EMBL/GenBank/DDBJ whole genome shotgun (WGS) entry which is preliminary data.</text>
</comment>
<proteinExistence type="predicted"/>
<accession>A0ABU1IVQ7</accession>
<reference evidence="2 3" key="1">
    <citation type="submission" date="2023-07" db="EMBL/GenBank/DDBJ databases">
        <title>Genomic Encyclopedia of Type Strains, Phase IV (KMG-IV): sequencing the most valuable type-strain genomes for metagenomic binning, comparative biology and taxonomic classification.</title>
        <authorList>
            <person name="Goeker M."/>
        </authorList>
    </citation>
    <scope>NUCLEOTIDE SEQUENCE [LARGE SCALE GENOMIC DNA]</scope>
    <source>
        <strain evidence="2 3">DSM 22170</strain>
    </source>
</reference>
<sequence>MTSIKQLTLYTAELDRMLAFYTNMLGAQHVHEQADAFTIQLRVSQLQFRAVADGTKPFYHIAINIAANHFQEGKAWLSGFGELLTENGEDQAYFPFFDAYSCYVEDPSGNIIELISRQQAAPVLDKPFSADQLLSIGEINITTSDVEQAATRLKQAELPVKLDQIEPAGLNFVGDQDLFLLLGPPGRRWLFSERVAVIYPLQMELDNGVSLAITETGELVI</sequence>
<evidence type="ECO:0000259" key="1">
    <source>
        <dbReference type="PROSITE" id="PS51819"/>
    </source>
</evidence>
<evidence type="ECO:0000313" key="3">
    <source>
        <dbReference type="Proteomes" id="UP001185028"/>
    </source>
</evidence>
<dbReference type="Gene3D" id="3.10.180.10">
    <property type="entry name" value="2,3-Dihydroxybiphenyl 1,2-Dioxygenase, domain 1"/>
    <property type="match status" value="1"/>
</dbReference>
<dbReference type="Proteomes" id="UP001185028">
    <property type="component" value="Unassembled WGS sequence"/>
</dbReference>
<feature type="domain" description="VOC" evidence="1">
    <location>
        <begin position="3"/>
        <end position="117"/>
    </location>
</feature>
<dbReference type="RefSeq" id="WP_188773539.1">
    <property type="nucleotide sequence ID" value="NZ_BMMB01000001.1"/>
</dbReference>
<dbReference type="SUPFAM" id="SSF54593">
    <property type="entry name" value="Glyoxalase/Bleomycin resistance protein/Dihydroxybiphenyl dioxygenase"/>
    <property type="match status" value="1"/>
</dbReference>
<dbReference type="EMBL" id="JAVDQH010000004">
    <property type="protein sequence ID" value="MDR6243330.1"/>
    <property type="molecule type" value="Genomic_DNA"/>
</dbReference>
<organism evidence="2 3">
    <name type="scientific">Paenibacillus hunanensis</name>
    <dbReference type="NCBI Taxonomy" id="539262"/>
    <lineage>
        <taxon>Bacteria</taxon>
        <taxon>Bacillati</taxon>
        <taxon>Bacillota</taxon>
        <taxon>Bacilli</taxon>
        <taxon>Bacillales</taxon>
        <taxon>Paenibacillaceae</taxon>
        <taxon>Paenibacillus</taxon>
    </lineage>
</organism>
<dbReference type="InterPro" id="IPR037523">
    <property type="entry name" value="VOC_core"/>
</dbReference>
<evidence type="ECO:0000313" key="2">
    <source>
        <dbReference type="EMBL" id="MDR6243330.1"/>
    </source>
</evidence>
<dbReference type="PROSITE" id="PS51819">
    <property type="entry name" value="VOC"/>
    <property type="match status" value="1"/>
</dbReference>
<protein>
    <submittedName>
        <fullName evidence="2">Catechol-2,3-dioxygenase</fullName>
    </submittedName>
</protein>
<name>A0ABU1IVQ7_9BACL</name>
<gene>
    <name evidence="2" type="ORF">JOC58_001217</name>
</gene>